<dbReference type="Proteomes" id="UP000239735">
    <property type="component" value="Unassembled WGS sequence"/>
</dbReference>
<name>A0A2N9LMK9_9BACT</name>
<sequence length="40" mass="4774">MYEVILKRFEQPDEVRTFEKGKFELVHIGGMTIDRATYEP</sequence>
<protein>
    <submittedName>
        <fullName evidence="1">Cupin 2 conserved barrel domain protein</fullName>
    </submittedName>
</protein>
<organism evidence="1 2">
    <name type="scientific">Candidatus Sulfuritelmatomonas gaucii</name>
    <dbReference type="NCBI Taxonomy" id="2043161"/>
    <lineage>
        <taxon>Bacteria</taxon>
        <taxon>Pseudomonadati</taxon>
        <taxon>Acidobacteriota</taxon>
        <taxon>Terriglobia</taxon>
        <taxon>Terriglobales</taxon>
        <taxon>Acidobacteriaceae</taxon>
        <taxon>Candidatus Sulfuritelmatomonas</taxon>
    </lineage>
</organism>
<evidence type="ECO:0000313" key="1">
    <source>
        <dbReference type="EMBL" id="SPE24490.1"/>
    </source>
</evidence>
<dbReference type="AlphaFoldDB" id="A0A2N9LMK9"/>
<reference evidence="2" key="1">
    <citation type="submission" date="2018-02" db="EMBL/GenBank/DDBJ databases">
        <authorList>
            <person name="Hausmann B."/>
        </authorList>
    </citation>
    <scope>NUCLEOTIDE SEQUENCE [LARGE SCALE GENOMIC DNA]</scope>
    <source>
        <strain evidence="2">Peat soil MAG SbA5</strain>
    </source>
</reference>
<dbReference type="EMBL" id="OKRB01000103">
    <property type="protein sequence ID" value="SPE24490.1"/>
    <property type="molecule type" value="Genomic_DNA"/>
</dbReference>
<proteinExistence type="predicted"/>
<gene>
    <name evidence="1" type="ORF">SBA5_450095</name>
</gene>
<accession>A0A2N9LMK9</accession>
<evidence type="ECO:0000313" key="2">
    <source>
        <dbReference type="Proteomes" id="UP000239735"/>
    </source>
</evidence>